<dbReference type="OrthoDB" id="1239135at2"/>
<reference evidence="1 2" key="1">
    <citation type="submission" date="2019-07" db="EMBL/GenBank/DDBJ databases">
        <title>Whole genome shotgun sequence of Chryseobacterium hagamense NBRC 105253.</title>
        <authorList>
            <person name="Hosoyama A."/>
            <person name="Uohara A."/>
            <person name="Ohji S."/>
            <person name="Ichikawa N."/>
        </authorList>
    </citation>
    <scope>NUCLEOTIDE SEQUENCE [LARGE SCALE GENOMIC DNA]</scope>
    <source>
        <strain evidence="1 2">NBRC 105253</strain>
    </source>
</reference>
<keyword evidence="2" id="KW-1185">Reference proteome</keyword>
<proteinExistence type="predicted"/>
<comment type="caution">
    <text evidence="1">The sequence shown here is derived from an EMBL/GenBank/DDBJ whole genome shotgun (WGS) entry which is preliminary data.</text>
</comment>
<accession>A0A511YPH3</accession>
<name>A0A511YPH3_9FLAO</name>
<sequence length="248" mass="28699">MGRNTEIYIFNKEKAKQNLLPFISNQVLTEQSFIQFLNEREKEYGSVLNTSADQLALVISEDINYVNPDNFLELMLFLSNEIIYPTPVPGKDIEDYGITLLYELPTTTVCAGYMFQYGNYTHHYPVEDLGESDCGVNISAEDFSGFNAYMILLTRKIVDSGIDGDAYTENDFTDSERKIYEEIRLKFSEDEKFQNIVEEEFLYLKKSFINDNSGPDAQTIYYASTFFSTSIMMHQKITRQNRVVILDY</sequence>
<dbReference type="RefSeq" id="WP_146942531.1">
    <property type="nucleotide sequence ID" value="NZ_BJYJ01000018.1"/>
</dbReference>
<gene>
    <name evidence="1" type="ORF">CHA01nite_28320</name>
</gene>
<protein>
    <submittedName>
        <fullName evidence="1">Uncharacterized protein</fullName>
    </submittedName>
</protein>
<evidence type="ECO:0000313" key="1">
    <source>
        <dbReference type="EMBL" id="GEN77092.1"/>
    </source>
</evidence>
<dbReference type="Proteomes" id="UP000321863">
    <property type="component" value="Unassembled WGS sequence"/>
</dbReference>
<dbReference type="EMBL" id="BJYJ01000018">
    <property type="protein sequence ID" value="GEN77092.1"/>
    <property type="molecule type" value="Genomic_DNA"/>
</dbReference>
<evidence type="ECO:0000313" key="2">
    <source>
        <dbReference type="Proteomes" id="UP000321863"/>
    </source>
</evidence>
<dbReference type="AlphaFoldDB" id="A0A511YPH3"/>
<organism evidence="1 2">
    <name type="scientific">Chryseobacterium hagamense</name>
    <dbReference type="NCBI Taxonomy" id="395935"/>
    <lineage>
        <taxon>Bacteria</taxon>
        <taxon>Pseudomonadati</taxon>
        <taxon>Bacteroidota</taxon>
        <taxon>Flavobacteriia</taxon>
        <taxon>Flavobacteriales</taxon>
        <taxon>Weeksellaceae</taxon>
        <taxon>Chryseobacterium group</taxon>
        <taxon>Chryseobacterium</taxon>
    </lineage>
</organism>